<protein>
    <submittedName>
        <fullName evidence="1">Uncharacterized protein</fullName>
    </submittedName>
</protein>
<evidence type="ECO:0000313" key="1">
    <source>
        <dbReference type="EMBL" id="JAS72377.1"/>
    </source>
</evidence>
<dbReference type="EMBL" id="GECU01035329">
    <property type="protein sequence ID" value="JAS72377.1"/>
    <property type="molecule type" value="Transcribed_RNA"/>
</dbReference>
<feature type="non-terminal residue" evidence="1">
    <location>
        <position position="107"/>
    </location>
</feature>
<dbReference type="AlphaFoldDB" id="A0A1B6HCF8"/>
<feature type="non-terminal residue" evidence="1">
    <location>
        <position position="1"/>
    </location>
</feature>
<organism evidence="1">
    <name type="scientific">Homalodisca liturata</name>
    <dbReference type="NCBI Taxonomy" id="320908"/>
    <lineage>
        <taxon>Eukaryota</taxon>
        <taxon>Metazoa</taxon>
        <taxon>Ecdysozoa</taxon>
        <taxon>Arthropoda</taxon>
        <taxon>Hexapoda</taxon>
        <taxon>Insecta</taxon>
        <taxon>Pterygota</taxon>
        <taxon>Neoptera</taxon>
        <taxon>Paraneoptera</taxon>
        <taxon>Hemiptera</taxon>
        <taxon>Auchenorrhyncha</taxon>
        <taxon>Membracoidea</taxon>
        <taxon>Cicadellidae</taxon>
        <taxon>Cicadellinae</taxon>
        <taxon>Proconiini</taxon>
        <taxon>Homalodisca</taxon>
    </lineage>
</organism>
<reference evidence="1" key="1">
    <citation type="submission" date="2015-11" db="EMBL/GenBank/DDBJ databases">
        <title>De novo transcriptome assembly of four potential Pierce s Disease insect vectors from Arizona vineyards.</title>
        <authorList>
            <person name="Tassone E.E."/>
        </authorList>
    </citation>
    <scope>NUCLEOTIDE SEQUENCE</scope>
</reference>
<name>A0A1B6HCF8_9HEMI</name>
<sequence length="107" mass="12525">HMVVWNKDDTISDILNKYVKYLQTHYGSSIVVVFDGYSDYTKVIKAMEQLRRTAGVSKSYELRFDETMEVAFSQEKFLSHSSNKKIFIDMLINKLKTVNFTTKQARD</sequence>
<accession>A0A1B6HCF8</accession>
<proteinExistence type="predicted"/>
<gene>
    <name evidence="1" type="ORF">g.4370</name>
</gene>